<dbReference type="eggNOG" id="COG0428">
    <property type="taxonomic scope" value="Bacteria"/>
</dbReference>
<evidence type="ECO:0000256" key="1">
    <source>
        <dbReference type="SAM" id="Phobius"/>
    </source>
</evidence>
<evidence type="ECO:0000313" key="3">
    <source>
        <dbReference type="Proteomes" id="UP000028007"/>
    </source>
</evidence>
<accession>A0A081PFV8</accession>
<feature type="transmembrane region" description="Helical" evidence="1">
    <location>
        <begin position="12"/>
        <end position="31"/>
    </location>
</feature>
<feature type="transmembrane region" description="Helical" evidence="1">
    <location>
        <begin position="68"/>
        <end position="89"/>
    </location>
</feature>
<protein>
    <submittedName>
        <fullName evidence="2">Transporter</fullName>
    </submittedName>
</protein>
<organism evidence="2 3">
    <name type="scientific">Pedobacter antarcticus 4BY</name>
    <dbReference type="NCBI Taxonomy" id="1358423"/>
    <lineage>
        <taxon>Bacteria</taxon>
        <taxon>Pseudomonadati</taxon>
        <taxon>Bacteroidota</taxon>
        <taxon>Sphingobacteriia</taxon>
        <taxon>Sphingobacteriales</taxon>
        <taxon>Sphingobacteriaceae</taxon>
        <taxon>Pedobacter</taxon>
    </lineage>
</organism>
<proteinExistence type="predicted"/>
<feature type="transmembrane region" description="Helical" evidence="1">
    <location>
        <begin position="37"/>
        <end position="56"/>
    </location>
</feature>
<dbReference type="EMBL" id="JNFF01000070">
    <property type="protein sequence ID" value="KEQ29581.1"/>
    <property type="molecule type" value="Genomic_DNA"/>
</dbReference>
<dbReference type="Proteomes" id="UP000028007">
    <property type="component" value="Unassembled WGS sequence"/>
</dbReference>
<gene>
    <name evidence="2" type="ORF">N180_18025</name>
</gene>
<name>A0A081PFV8_9SPHI</name>
<feature type="transmembrane region" description="Helical" evidence="1">
    <location>
        <begin position="228"/>
        <end position="246"/>
    </location>
</feature>
<feature type="transmembrane region" description="Helical" evidence="1">
    <location>
        <begin position="137"/>
        <end position="155"/>
    </location>
</feature>
<dbReference type="OrthoDB" id="948891at2"/>
<feature type="transmembrane region" description="Helical" evidence="1">
    <location>
        <begin position="167"/>
        <end position="189"/>
    </location>
</feature>
<reference evidence="2 3" key="1">
    <citation type="journal article" date="1992" name="Int. J. Syst. Bacteriol.">
        <title>Sphingobacterium antarcticus sp. nov. a Psychrotrophic Bacterium from the Soils of Schirmacher Oasis, Antarctica.</title>
        <authorList>
            <person name="Shivaji S."/>
            <person name="Ray M.K."/>
            <person name="Rao N.S."/>
            <person name="Saiserr L."/>
            <person name="Jagannadham M.V."/>
            <person name="Kumar G.S."/>
            <person name="Reddy G."/>
            <person name="Bhargava P.M."/>
        </authorList>
    </citation>
    <scope>NUCLEOTIDE SEQUENCE [LARGE SCALE GENOMIC DNA]</scope>
    <source>
        <strain evidence="2 3">4BY</strain>
    </source>
</reference>
<evidence type="ECO:0000313" key="2">
    <source>
        <dbReference type="EMBL" id="KEQ29581.1"/>
    </source>
</evidence>
<feature type="transmembrane region" description="Helical" evidence="1">
    <location>
        <begin position="196"/>
        <end position="213"/>
    </location>
</feature>
<keyword evidence="1" id="KW-1133">Transmembrane helix</keyword>
<dbReference type="RefSeq" id="WP_051759955.1">
    <property type="nucleotide sequence ID" value="NZ_JNFF01000070.1"/>
</dbReference>
<sequence>MPIKLIISCKELGLTCIPVALLIAGGVSVLYRKPNAAVQSIILHFAAGVVFSVVAVELLPDMIKIHKPIAIIAGFIMGIASMLLIKWYTAKLELKEAGNKGDQLLPWGMLTAIGIDILLDGLLLGIGFAAGAKEGMLLALALAMECLSLGLAISSSLLKLQMKGRKILLILMGLSVLFVMGAAIGFFVLHYTGDKVLEVVLSFGSAALLFLVTEELLVEAHEQKDSPFYTAAFFAGFLIFMILGIIV</sequence>
<keyword evidence="1" id="KW-0472">Membrane</keyword>
<keyword evidence="1" id="KW-0812">Transmembrane</keyword>
<keyword evidence="3" id="KW-1185">Reference proteome</keyword>
<dbReference type="AlphaFoldDB" id="A0A081PFV8"/>
<feature type="transmembrane region" description="Helical" evidence="1">
    <location>
        <begin position="109"/>
        <end position="130"/>
    </location>
</feature>
<comment type="caution">
    <text evidence="2">The sequence shown here is derived from an EMBL/GenBank/DDBJ whole genome shotgun (WGS) entry which is preliminary data.</text>
</comment>